<dbReference type="EMBL" id="FTOB01000004">
    <property type="protein sequence ID" value="SIS86200.1"/>
    <property type="molecule type" value="Genomic_DNA"/>
</dbReference>
<proteinExistence type="predicted"/>
<sequence>MDITAFETALKNLDNGWIFEDFSHNFLSARLGYEFIPVGGSGDKGIDGFEHLFHRKSNEKELYQISTEKADPQKKIENTIDKLIKNGKTISRLTYISNRKINNKDSIQDSILDNKSTSVRIWDNDWFKTNVNHSNATERVYESFLKANYQEYSKPGKSYVLSNLDDDSRLFVFLRQQIEDNTDTKGLNDNLIDSLILYHLEPTDPEKEIVISKDSILKFVKNFLKKDDSSVDELVDQRLEVIQKTKSKKIQYHKKLDGYCLPYSTRKEITERNLRDINLEQDFSEQTTIKIKEYLKDEKIIVQNVSDLVKEIVRTIFYEQGLEFSNFLINKNSDNCIEKQLIDVVTKVVNDSSIKAENQPKVKECLIHAIREIVYNGTIEQKRYLKSLSNTYMLMFLLQWDPKVAIYFQSLADKLTLFIGNSILIPAFSEYFLEDINKRHWNLLKGASKAGVTLVVSDPIIDELVSHFQILRNSYYSNIQESEDFYLDDEYNLTAIPHIIMRAYLYAKKRGKINSFDKFINHFVTPDLKTAKIDFIQLLKEMFGIEYIPENELNINIDENIKTKLTEELTHSKGGMSKKAEVDAQLILSVYALREKNNETKDTSIFGYKTWWLSKDTTTFRKVKEVLNEKYHESCYIRPDFLYNYIALAPNHEDVKEVYDELFPSLLGVNLSYHLPNDVAENVQKSINDHKDLPHYRKQATLRRYTDKLKTDGTLRKKKNLNTFFDNDFKE</sequence>
<dbReference type="RefSeq" id="WP_076455958.1">
    <property type="nucleotide sequence ID" value="NZ_FTOB01000004.1"/>
</dbReference>
<keyword evidence="2" id="KW-1185">Reference proteome</keyword>
<evidence type="ECO:0000313" key="1">
    <source>
        <dbReference type="EMBL" id="SIS86200.1"/>
    </source>
</evidence>
<gene>
    <name evidence="1" type="ORF">SAMN05421766_104453</name>
</gene>
<evidence type="ECO:0000313" key="2">
    <source>
        <dbReference type="Proteomes" id="UP000185728"/>
    </source>
</evidence>
<dbReference type="Proteomes" id="UP000185728">
    <property type="component" value="Unassembled WGS sequence"/>
</dbReference>
<reference evidence="1 2" key="1">
    <citation type="submission" date="2017-01" db="EMBL/GenBank/DDBJ databases">
        <authorList>
            <person name="Varghese N."/>
            <person name="Submissions S."/>
        </authorList>
    </citation>
    <scope>NUCLEOTIDE SEQUENCE [LARGE SCALE GENOMIC DNA]</scope>
    <source>
        <strain evidence="1 2">DSM 2061</strain>
    </source>
</reference>
<comment type="caution">
    <text evidence="1">The sequence shown here is derived from an EMBL/GenBank/DDBJ whole genome shotgun (WGS) entry which is preliminary data.</text>
</comment>
<protein>
    <submittedName>
        <fullName evidence="1">Uncharacterized protein</fullName>
    </submittedName>
</protein>
<organism evidence="1 2">
    <name type="scientific">Zobellia uliginosa</name>
    <dbReference type="NCBI Taxonomy" id="143224"/>
    <lineage>
        <taxon>Bacteria</taxon>
        <taxon>Pseudomonadati</taxon>
        <taxon>Bacteroidota</taxon>
        <taxon>Flavobacteriia</taxon>
        <taxon>Flavobacteriales</taxon>
        <taxon>Flavobacteriaceae</taxon>
        <taxon>Zobellia</taxon>
    </lineage>
</organism>
<accession>A0ABY1KWL0</accession>
<name>A0ABY1KWL0_9FLAO</name>